<accession>A0AAE0HLC7</accession>
<dbReference type="InterPro" id="IPR016169">
    <property type="entry name" value="FAD-bd_PCMH_sub2"/>
</dbReference>
<keyword evidence="4" id="KW-0274">FAD</keyword>
<reference evidence="7" key="2">
    <citation type="submission" date="2023-06" db="EMBL/GenBank/DDBJ databases">
        <authorList>
            <consortium name="Lawrence Berkeley National Laboratory"/>
            <person name="Haridas S."/>
            <person name="Hensen N."/>
            <person name="Bonometti L."/>
            <person name="Westerberg I."/>
            <person name="Brannstrom I.O."/>
            <person name="Guillou S."/>
            <person name="Cros-Aarteil S."/>
            <person name="Calhoun S."/>
            <person name="Kuo A."/>
            <person name="Mondo S."/>
            <person name="Pangilinan J."/>
            <person name="Riley R."/>
            <person name="Labutti K."/>
            <person name="Andreopoulos B."/>
            <person name="Lipzen A."/>
            <person name="Chen C."/>
            <person name="Yanf M."/>
            <person name="Daum C."/>
            <person name="Ng V."/>
            <person name="Clum A."/>
            <person name="Steindorff A."/>
            <person name="Ohm R."/>
            <person name="Martin F."/>
            <person name="Silar P."/>
            <person name="Natvig D."/>
            <person name="Lalanne C."/>
            <person name="Gautier V."/>
            <person name="Ament-Velasquez S.L."/>
            <person name="Kruys A."/>
            <person name="Hutchinson M.I."/>
            <person name="Powell A.J."/>
            <person name="Barry K."/>
            <person name="Miller A.N."/>
            <person name="Grigoriev I.V."/>
            <person name="Debuchy R."/>
            <person name="Gladieux P."/>
            <person name="Thoren M.H."/>
            <person name="Johannesson H."/>
        </authorList>
    </citation>
    <scope>NUCLEOTIDE SEQUENCE</scope>
    <source>
        <strain evidence="7">CBS 168.71</strain>
    </source>
</reference>
<comment type="similarity">
    <text evidence="2">Belongs to the oxygen-dependent FAD-linked oxidoreductase family.</text>
</comment>
<dbReference type="InterPro" id="IPR006094">
    <property type="entry name" value="Oxid_FAD_bind_N"/>
</dbReference>
<dbReference type="Proteomes" id="UP001278766">
    <property type="component" value="Unassembled WGS sequence"/>
</dbReference>
<keyword evidence="3" id="KW-0285">Flavoprotein</keyword>
<dbReference type="Pfam" id="PF08031">
    <property type="entry name" value="BBE"/>
    <property type="match status" value="1"/>
</dbReference>
<keyword evidence="5" id="KW-0560">Oxidoreductase</keyword>
<dbReference type="InterPro" id="IPR016166">
    <property type="entry name" value="FAD-bd_PCMH"/>
</dbReference>
<protein>
    <recommendedName>
        <fullName evidence="6">FAD-binding PCMH-type domain-containing protein</fullName>
    </recommendedName>
</protein>
<dbReference type="SUPFAM" id="SSF56176">
    <property type="entry name" value="FAD-binding/transporter-associated domain-like"/>
    <property type="match status" value="1"/>
</dbReference>
<dbReference type="InterPro" id="IPR012951">
    <property type="entry name" value="BBE"/>
</dbReference>
<dbReference type="RefSeq" id="XP_062662202.1">
    <property type="nucleotide sequence ID" value="XM_062805088.1"/>
</dbReference>
<evidence type="ECO:0000256" key="5">
    <source>
        <dbReference type="ARBA" id="ARBA00023002"/>
    </source>
</evidence>
<dbReference type="GeneID" id="87842036"/>
<dbReference type="PROSITE" id="PS51387">
    <property type="entry name" value="FAD_PCMH"/>
    <property type="match status" value="1"/>
</dbReference>
<dbReference type="Gene3D" id="3.30.465.10">
    <property type="match status" value="2"/>
</dbReference>
<feature type="domain" description="FAD-binding PCMH-type" evidence="6">
    <location>
        <begin position="30"/>
        <end position="223"/>
    </location>
</feature>
<evidence type="ECO:0000259" key="6">
    <source>
        <dbReference type="PROSITE" id="PS51387"/>
    </source>
</evidence>
<dbReference type="GO" id="GO:0071949">
    <property type="term" value="F:FAD binding"/>
    <property type="evidence" value="ECO:0007669"/>
    <property type="project" value="InterPro"/>
</dbReference>
<dbReference type="PANTHER" id="PTHR42973:SF39">
    <property type="entry name" value="FAD-BINDING PCMH-TYPE DOMAIN-CONTAINING PROTEIN"/>
    <property type="match status" value="1"/>
</dbReference>
<dbReference type="EMBL" id="JAUEPN010000002">
    <property type="protein sequence ID" value="KAK3298688.1"/>
    <property type="molecule type" value="Genomic_DNA"/>
</dbReference>
<dbReference type="InterPro" id="IPR050416">
    <property type="entry name" value="FAD-linked_Oxidoreductase"/>
</dbReference>
<dbReference type="AlphaFoldDB" id="A0AAE0HLC7"/>
<evidence type="ECO:0000256" key="1">
    <source>
        <dbReference type="ARBA" id="ARBA00001974"/>
    </source>
</evidence>
<proteinExistence type="inferred from homology"/>
<comment type="cofactor">
    <cofactor evidence="1">
        <name>FAD</name>
        <dbReference type="ChEBI" id="CHEBI:57692"/>
    </cofactor>
</comment>
<evidence type="ECO:0000256" key="2">
    <source>
        <dbReference type="ARBA" id="ARBA00005466"/>
    </source>
</evidence>
<dbReference type="PANTHER" id="PTHR42973">
    <property type="entry name" value="BINDING OXIDOREDUCTASE, PUTATIVE (AFU_ORTHOLOGUE AFUA_1G17690)-RELATED"/>
    <property type="match status" value="1"/>
</dbReference>
<keyword evidence="8" id="KW-1185">Reference proteome</keyword>
<evidence type="ECO:0000313" key="8">
    <source>
        <dbReference type="Proteomes" id="UP001278766"/>
    </source>
</evidence>
<evidence type="ECO:0000313" key="7">
    <source>
        <dbReference type="EMBL" id="KAK3298688.1"/>
    </source>
</evidence>
<comment type="caution">
    <text evidence="7">The sequence shown here is derived from an EMBL/GenBank/DDBJ whole genome shotgun (WGS) entry which is preliminary data.</text>
</comment>
<dbReference type="InterPro" id="IPR036318">
    <property type="entry name" value="FAD-bd_PCMH-like_sf"/>
</dbReference>
<dbReference type="Pfam" id="PF01565">
    <property type="entry name" value="FAD_binding_4"/>
    <property type="match status" value="1"/>
</dbReference>
<name>A0AAE0HLC7_9PEZI</name>
<sequence length="500" mass="52884">MLAPGNSCVWNLTPAPRGVWAGTSVYPALPRMEATEILESSSSVMQAFFANQSCDPFTPRSTPCELGNYVSYSVKATGAADIQAAVNFARTNKVRLVVRNTGHDIDFIPWSDAYFTGTAMKIGAGVMGYQAAQAADAAGVVAVTGECPTVGLAGFTMGAGHSSLSSSFGLGADQVLSYEVVTANGRLVTASPTENSDLFWALSGGGPGTFGVVVSVTVKTHPQAKIGGASIQLAAAYTTQDKFDQALAAMHALLPGMTDLGAHVIYTATNQVLQLNPVTVYDSTGEYLNTTVLAPFTTKLTELGIPFQAKYTTLSFLSHYDTYMGPLPNGNMAVEAYQFGSRLIPRAILSDATTNAALQTTLQNLTSHGVILAGSAASYRAPPGTAPNAVLPQWRAAAVQLQLITRWDSSPEAWPAMLADQERITREIVPQVEAVTPGGGTYVNEADFRQPGWQEAFFGGNYERLVGIKKKWDSSGLFYALRGVGSEAWTVAGDGRMCRA</sequence>
<evidence type="ECO:0000256" key="4">
    <source>
        <dbReference type="ARBA" id="ARBA00022827"/>
    </source>
</evidence>
<reference evidence="7" key="1">
    <citation type="journal article" date="2023" name="Mol. Phylogenet. Evol.">
        <title>Genome-scale phylogeny and comparative genomics of the fungal order Sordariales.</title>
        <authorList>
            <person name="Hensen N."/>
            <person name="Bonometti L."/>
            <person name="Westerberg I."/>
            <person name="Brannstrom I.O."/>
            <person name="Guillou S."/>
            <person name="Cros-Aarteil S."/>
            <person name="Calhoun S."/>
            <person name="Haridas S."/>
            <person name="Kuo A."/>
            <person name="Mondo S."/>
            <person name="Pangilinan J."/>
            <person name="Riley R."/>
            <person name="LaButti K."/>
            <person name="Andreopoulos B."/>
            <person name="Lipzen A."/>
            <person name="Chen C."/>
            <person name="Yan M."/>
            <person name="Daum C."/>
            <person name="Ng V."/>
            <person name="Clum A."/>
            <person name="Steindorff A."/>
            <person name="Ohm R.A."/>
            <person name="Martin F."/>
            <person name="Silar P."/>
            <person name="Natvig D.O."/>
            <person name="Lalanne C."/>
            <person name="Gautier V."/>
            <person name="Ament-Velasquez S.L."/>
            <person name="Kruys A."/>
            <person name="Hutchinson M.I."/>
            <person name="Powell A.J."/>
            <person name="Barry K."/>
            <person name="Miller A.N."/>
            <person name="Grigoriev I.V."/>
            <person name="Debuchy R."/>
            <person name="Gladieux P."/>
            <person name="Hiltunen Thoren M."/>
            <person name="Johannesson H."/>
        </authorList>
    </citation>
    <scope>NUCLEOTIDE SEQUENCE</scope>
    <source>
        <strain evidence="7">CBS 168.71</strain>
    </source>
</reference>
<organism evidence="7 8">
    <name type="scientific">Chaetomium fimeti</name>
    <dbReference type="NCBI Taxonomy" id="1854472"/>
    <lineage>
        <taxon>Eukaryota</taxon>
        <taxon>Fungi</taxon>
        <taxon>Dikarya</taxon>
        <taxon>Ascomycota</taxon>
        <taxon>Pezizomycotina</taxon>
        <taxon>Sordariomycetes</taxon>
        <taxon>Sordariomycetidae</taxon>
        <taxon>Sordariales</taxon>
        <taxon>Chaetomiaceae</taxon>
        <taxon>Chaetomium</taxon>
    </lineage>
</organism>
<gene>
    <name evidence="7" type="ORF">B0H64DRAFT_415277</name>
</gene>
<evidence type="ECO:0000256" key="3">
    <source>
        <dbReference type="ARBA" id="ARBA00022630"/>
    </source>
</evidence>
<dbReference type="GO" id="GO:0016491">
    <property type="term" value="F:oxidoreductase activity"/>
    <property type="evidence" value="ECO:0007669"/>
    <property type="project" value="UniProtKB-KW"/>
</dbReference>